<organism evidence="1 2">
    <name type="scientific">Russula earlei</name>
    <dbReference type="NCBI Taxonomy" id="71964"/>
    <lineage>
        <taxon>Eukaryota</taxon>
        <taxon>Fungi</taxon>
        <taxon>Dikarya</taxon>
        <taxon>Basidiomycota</taxon>
        <taxon>Agaricomycotina</taxon>
        <taxon>Agaricomycetes</taxon>
        <taxon>Russulales</taxon>
        <taxon>Russulaceae</taxon>
        <taxon>Russula</taxon>
    </lineage>
</organism>
<dbReference type="Proteomes" id="UP001207468">
    <property type="component" value="Unassembled WGS sequence"/>
</dbReference>
<sequence length="366" mass="40500">MAPTNKAQAAGVSSGSFLELQAQVVRHKENLTKGSATAVVGRKKDCEGLKWALKNKGVESRAARDLEQERVDSGTVESTRAALERKAKIYEKLKKGQSGGLSDAQYESLLVDFDSKPDDPYESHSDDVDESLTVPVPEEDDDPVIDYEDEFGRVRTAKRSEVPRHLLPRQEDGDEEYVVYWNVCNPVNFFPVYEPSSDRVAAIQAAASEENNPLGQHYDGSREVRAKGAGFYQFSADEETRKKEMEELRQARQETEKTRQELGAVNLKAGEVEGMQAVPNPLRSRAIEKRNRELEERRKAVEAKRRKLQNGVSSSAAATQSPAPSGSREKAVPTPTKTAAANPSAASTEADRFLAALELDFSMNKR</sequence>
<keyword evidence="2" id="KW-1185">Reference proteome</keyword>
<protein>
    <submittedName>
        <fullName evidence="1">Uncharacterized protein</fullName>
    </submittedName>
</protein>
<accession>A0ACC0UK77</accession>
<evidence type="ECO:0000313" key="2">
    <source>
        <dbReference type="Proteomes" id="UP001207468"/>
    </source>
</evidence>
<name>A0ACC0UK77_9AGAM</name>
<proteinExistence type="predicted"/>
<reference evidence="1" key="1">
    <citation type="submission" date="2021-03" db="EMBL/GenBank/DDBJ databases">
        <title>Evolutionary priming and transition to the ectomycorrhizal habit in an iconic lineage of mushroom-forming fungi: is preadaptation a requirement?</title>
        <authorList>
            <consortium name="DOE Joint Genome Institute"/>
            <person name="Looney B.P."/>
            <person name="Miyauchi S."/>
            <person name="Morin E."/>
            <person name="Drula E."/>
            <person name="Courty P.E."/>
            <person name="Chicoki N."/>
            <person name="Fauchery L."/>
            <person name="Kohler A."/>
            <person name="Kuo A."/>
            <person name="LaButti K."/>
            <person name="Pangilinan J."/>
            <person name="Lipzen A."/>
            <person name="Riley R."/>
            <person name="Andreopoulos W."/>
            <person name="He G."/>
            <person name="Johnson J."/>
            <person name="Barry K.W."/>
            <person name="Grigoriev I.V."/>
            <person name="Nagy L."/>
            <person name="Hibbett D."/>
            <person name="Henrissat B."/>
            <person name="Matheny P.B."/>
            <person name="Labbe J."/>
            <person name="Martin A.F."/>
        </authorList>
    </citation>
    <scope>NUCLEOTIDE SEQUENCE</scope>
    <source>
        <strain evidence="1">BPL698</strain>
    </source>
</reference>
<dbReference type="EMBL" id="JAGFNK010000013">
    <property type="protein sequence ID" value="KAI9512053.1"/>
    <property type="molecule type" value="Genomic_DNA"/>
</dbReference>
<gene>
    <name evidence="1" type="ORF">F5148DRAFT_974107</name>
</gene>
<comment type="caution">
    <text evidence="1">The sequence shown here is derived from an EMBL/GenBank/DDBJ whole genome shotgun (WGS) entry which is preliminary data.</text>
</comment>
<evidence type="ECO:0000313" key="1">
    <source>
        <dbReference type="EMBL" id="KAI9512053.1"/>
    </source>
</evidence>